<protein>
    <submittedName>
        <fullName evidence="3">Glycosyltransferase</fullName>
    </submittedName>
</protein>
<dbReference type="OrthoDB" id="9806653at2"/>
<dbReference type="Gene3D" id="3.40.50.2000">
    <property type="entry name" value="Glycogen Phosphorylase B"/>
    <property type="match status" value="2"/>
</dbReference>
<evidence type="ECO:0000259" key="1">
    <source>
        <dbReference type="Pfam" id="PF00534"/>
    </source>
</evidence>
<organism evidence="3 4">
    <name type="scientific">Rariglobus hedericola</name>
    <dbReference type="NCBI Taxonomy" id="2597822"/>
    <lineage>
        <taxon>Bacteria</taxon>
        <taxon>Pseudomonadati</taxon>
        <taxon>Verrucomicrobiota</taxon>
        <taxon>Opitutia</taxon>
        <taxon>Opitutales</taxon>
        <taxon>Opitutaceae</taxon>
        <taxon>Rariglobus</taxon>
    </lineage>
</organism>
<keyword evidence="4" id="KW-1185">Reference proteome</keyword>
<evidence type="ECO:0000259" key="2">
    <source>
        <dbReference type="Pfam" id="PF13439"/>
    </source>
</evidence>
<reference evidence="3 4" key="1">
    <citation type="submission" date="2019-07" db="EMBL/GenBank/DDBJ databases">
        <title>Description of 53C-WASEF.</title>
        <authorList>
            <person name="Pitt A."/>
            <person name="Hahn M.W."/>
        </authorList>
    </citation>
    <scope>NUCLEOTIDE SEQUENCE [LARGE SCALE GENOMIC DNA]</scope>
    <source>
        <strain evidence="3 4">53C-WASEF</strain>
    </source>
</reference>
<evidence type="ECO:0000313" key="4">
    <source>
        <dbReference type="Proteomes" id="UP000315648"/>
    </source>
</evidence>
<dbReference type="InterPro" id="IPR028098">
    <property type="entry name" value="Glyco_trans_4-like_N"/>
</dbReference>
<keyword evidence="3" id="KW-0808">Transferase</keyword>
<feature type="domain" description="Glycosyltransferase subfamily 4-like N-terminal" evidence="2">
    <location>
        <begin position="13"/>
        <end position="157"/>
    </location>
</feature>
<dbReference type="GO" id="GO:0016757">
    <property type="term" value="F:glycosyltransferase activity"/>
    <property type="evidence" value="ECO:0007669"/>
    <property type="project" value="InterPro"/>
</dbReference>
<feature type="domain" description="Glycosyl transferase family 1" evidence="1">
    <location>
        <begin position="170"/>
        <end position="334"/>
    </location>
</feature>
<dbReference type="EMBL" id="VMBG01000002">
    <property type="protein sequence ID" value="TSJ76649.1"/>
    <property type="molecule type" value="Genomic_DNA"/>
</dbReference>
<dbReference type="Pfam" id="PF13439">
    <property type="entry name" value="Glyco_transf_4"/>
    <property type="match status" value="1"/>
</dbReference>
<gene>
    <name evidence="3" type="ORF">FPL22_11010</name>
</gene>
<dbReference type="RefSeq" id="WP_144230406.1">
    <property type="nucleotide sequence ID" value="NZ_CBCRVV010000014.1"/>
</dbReference>
<dbReference type="InterPro" id="IPR050194">
    <property type="entry name" value="Glycosyltransferase_grp1"/>
</dbReference>
<proteinExistence type="predicted"/>
<comment type="caution">
    <text evidence="3">The sequence shown here is derived from an EMBL/GenBank/DDBJ whole genome shotgun (WGS) entry which is preliminary data.</text>
</comment>
<accession>A0A556QJ46</accession>
<dbReference type="SUPFAM" id="SSF53756">
    <property type="entry name" value="UDP-Glycosyltransferase/glycogen phosphorylase"/>
    <property type="match status" value="1"/>
</dbReference>
<dbReference type="CDD" id="cd03811">
    <property type="entry name" value="GT4_GT28_WabH-like"/>
    <property type="match status" value="1"/>
</dbReference>
<dbReference type="PANTHER" id="PTHR45947:SF3">
    <property type="entry name" value="SULFOQUINOVOSYL TRANSFERASE SQD2"/>
    <property type="match status" value="1"/>
</dbReference>
<dbReference type="Proteomes" id="UP000315648">
    <property type="component" value="Unassembled WGS sequence"/>
</dbReference>
<evidence type="ECO:0000313" key="3">
    <source>
        <dbReference type="EMBL" id="TSJ76649.1"/>
    </source>
</evidence>
<dbReference type="InterPro" id="IPR001296">
    <property type="entry name" value="Glyco_trans_1"/>
</dbReference>
<dbReference type="PANTHER" id="PTHR45947">
    <property type="entry name" value="SULFOQUINOVOSYL TRANSFERASE SQD2"/>
    <property type="match status" value="1"/>
</dbReference>
<dbReference type="AlphaFoldDB" id="A0A556QJ46"/>
<name>A0A556QJ46_9BACT</name>
<dbReference type="Pfam" id="PF00534">
    <property type="entry name" value="Glycos_transf_1"/>
    <property type="match status" value="1"/>
</dbReference>
<sequence>MKIWLLQDHLRSGGTERQTILLARAFNTAGHAVEVVTFRPGGTLAPTLAPIPHRCLQFFDTTLNWFAPGLLRAARSASPDVILCMGRMANCHAGRLARALPATTVVGTMRTGKPLPWLFRSSLHRVAHVVANSAESAGILTHTYGLPADRVSVIHNALVFPPATEIARDDALRAQHGAGPDTRVLLCVGMLRPEKNQRALVEIAAALGRDADWQLWIAGDGPARADCEALAAQLNVSDRVKFLGFQSNPTPLYAAADIAVLASQAESLSNFLIEAQAHGLPAVAYAAAGVTECMRPSVSGWVIPHGERTAFLNALHPLMTDVVLREQAGRAAREFARTAFDPERQAGAYLTLFNRLRSKV</sequence>